<dbReference type="PANTHER" id="PTHR43283:SF18">
    <property type="match status" value="1"/>
</dbReference>
<dbReference type="InterPro" id="IPR012338">
    <property type="entry name" value="Beta-lactam/transpept-like"/>
</dbReference>
<sequence length="396" mass="43596">MSRIVLPVRVMLLVAFCVPVTSIAQRMPTGAAIDTEVGKIMTRTNAKGMAVAVIDRGQISYVHAYGIRNAKGDPLTTDTVMYGASLTKTVFAYTVMQLVDQRKLTLDTPLKDLLDKPLPNYGPDPVFPDKYGPYKDLADDSRWEKITPRMCLTHSTGFANFWFIEPDQKLRIHFEPGMRYAYSGEGLILLQFVIEHGRKAQGLGLDVGDLTKANFDRLHMTRTSLVWRDDFAANLADGWNDQGEPQEHDQRSKVRAAGSMDTTISDLAKFTAALVRGDGLSAASRAAMTKPQLHIGSAHQFPPFVPELPLKDQRKDLYAGLGVVVFDGPQGHGFYKGGHDGQTANTMICLEASQRCVVILSNDVRSEAGFKDLVGLILGDIGVPYDWEYGDRAGKS</sequence>
<feature type="chain" id="PRO_5002899110" evidence="1">
    <location>
        <begin position="25"/>
        <end position="396"/>
    </location>
</feature>
<dbReference type="AlphaFoldDB" id="C0INW8"/>
<dbReference type="Pfam" id="PF00144">
    <property type="entry name" value="Beta-lactamase"/>
    <property type="match status" value="1"/>
</dbReference>
<dbReference type="EMBL" id="EU408358">
    <property type="protein sequence ID" value="ACN18097.1"/>
    <property type="molecule type" value="Genomic_DNA"/>
</dbReference>
<dbReference type="InterPro" id="IPR001466">
    <property type="entry name" value="Beta-lactam-related"/>
</dbReference>
<evidence type="ECO:0000259" key="2">
    <source>
        <dbReference type="Pfam" id="PF00144"/>
    </source>
</evidence>
<organism evidence="3">
    <name type="scientific">uncultured bacterium BLR5</name>
    <dbReference type="NCBI Taxonomy" id="506522"/>
    <lineage>
        <taxon>Bacteria</taxon>
        <taxon>environmental samples</taxon>
    </lineage>
</organism>
<feature type="signal peptide" evidence="1">
    <location>
        <begin position="1"/>
        <end position="24"/>
    </location>
</feature>
<dbReference type="InterPro" id="IPR050789">
    <property type="entry name" value="Diverse_Enzym_Activities"/>
</dbReference>
<reference evidence="3" key="1">
    <citation type="journal article" date="2009" name="ISME J.">
        <title>Functional metagenomics reveals diverse beta-lactamases in a remote Alaskan soil.</title>
        <authorList>
            <person name="Allen H.K."/>
            <person name="Moe L.A."/>
            <person name="Rodbumrer J."/>
            <person name="Gaarder A."/>
            <person name="Handelsman J."/>
        </authorList>
    </citation>
    <scope>NUCLEOTIDE SEQUENCE</scope>
</reference>
<gene>
    <name evidence="3" type="ORF">AKSOIL_0044</name>
</gene>
<accession>C0INW8</accession>
<protein>
    <submittedName>
        <fullName evidence="3">Beta-lactamase</fullName>
    </submittedName>
</protein>
<dbReference type="PANTHER" id="PTHR43283">
    <property type="entry name" value="BETA-LACTAMASE-RELATED"/>
    <property type="match status" value="1"/>
</dbReference>
<keyword evidence="1" id="KW-0732">Signal</keyword>
<dbReference type="SUPFAM" id="SSF56601">
    <property type="entry name" value="beta-lactamase/transpeptidase-like"/>
    <property type="match status" value="1"/>
</dbReference>
<dbReference type="Gene3D" id="3.40.710.10">
    <property type="entry name" value="DD-peptidase/beta-lactamase superfamily"/>
    <property type="match status" value="1"/>
</dbReference>
<evidence type="ECO:0000256" key="1">
    <source>
        <dbReference type="SAM" id="SignalP"/>
    </source>
</evidence>
<name>C0INW8_9BACT</name>
<feature type="domain" description="Beta-lactamase-related" evidence="2">
    <location>
        <begin position="37"/>
        <end position="369"/>
    </location>
</feature>
<evidence type="ECO:0000313" key="3">
    <source>
        <dbReference type="EMBL" id="ACN18097.1"/>
    </source>
</evidence>
<proteinExistence type="predicted"/>